<evidence type="ECO:0000313" key="2">
    <source>
        <dbReference type="Proteomes" id="UP000245698"/>
    </source>
</evidence>
<dbReference type="EMBL" id="FUIG01000060">
    <property type="protein sequence ID" value="SJM34812.1"/>
    <property type="molecule type" value="Genomic_DNA"/>
</dbReference>
<dbReference type="AlphaFoldDB" id="A0A2P9AUH1"/>
<dbReference type="Proteomes" id="UP000245698">
    <property type="component" value="Unassembled WGS sequence"/>
</dbReference>
<protein>
    <submittedName>
        <fullName evidence="1">Uncharacterized protein</fullName>
    </submittedName>
</protein>
<accession>A0A2P9AUH1</accession>
<sequence length="83" mass="8678">MAGLDDQVISHLAGCATGAALMSAADAGGTGLRSATCVKPIAEDLDVVSLNCGIRNYQMMFSASEIAFTQRPYPRCLQPPFSP</sequence>
<keyword evidence="2" id="KW-1185">Reference proteome</keyword>
<name>A0A2P9AUH1_9HYPH</name>
<reference evidence="2" key="1">
    <citation type="submission" date="2016-12" db="EMBL/GenBank/DDBJ databases">
        <authorList>
            <person name="Brunel B."/>
        </authorList>
    </citation>
    <scope>NUCLEOTIDE SEQUENCE [LARGE SCALE GENOMIC DNA]</scope>
</reference>
<proteinExistence type="predicted"/>
<gene>
    <name evidence="1" type="ORF">BQ8482_500021</name>
</gene>
<organism evidence="1 2">
    <name type="scientific">Mesorhizobium delmotii</name>
    <dbReference type="NCBI Taxonomy" id="1631247"/>
    <lineage>
        <taxon>Bacteria</taxon>
        <taxon>Pseudomonadati</taxon>
        <taxon>Pseudomonadota</taxon>
        <taxon>Alphaproteobacteria</taxon>
        <taxon>Hyphomicrobiales</taxon>
        <taxon>Phyllobacteriaceae</taxon>
        <taxon>Mesorhizobium</taxon>
    </lineage>
</organism>
<evidence type="ECO:0000313" key="1">
    <source>
        <dbReference type="EMBL" id="SJM34812.1"/>
    </source>
</evidence>